<accession>A0A7X2XV62</accession>
<evidence type="ECO:0000313" key="2">
    <source>
        <dbReference type="EMBL" id="MTV82196.1"/>
    </source>
</evidence>
<sequence>MEPNPIILRSVVEAMSITVRDVLADFNASISSVNHNGLYQAVWARRGQVVTNMLADNETIKVVHVHHKSIWQFEAIVDTDQRDAYLLMSHDNLKALQKKFKKQSSSHHHYLYSFLCLNPKPTSTQQSLFQSDENEEAARKSDCDIMLGEFANQIDRVYVVAFDYAENTATGGAIYLLDQNGTTIETKDISDMLLDQEETSENDSLGTDPIKHSSKPTPLVKLKIKKA</sequence>
<feature type="region of interest" description="Disordered" evidence="1">
    <location>
        <begin position="198"/>
        <end position="218"/>
    </location>
</feature>
<dbReference type="AlphaFoldDB" id="A0A7X2XV62"/>
<keyword evidence="3" id="KW-1185">Reference proteome</keyword>
<proteinExistence type="predicted"/>
<dbReference type="EMBL" id="WNJO01000006">
    <property type="protein sequence ID" value="MTV82196.1"/>
    <property type="molecule type" value="Genomic_DNA"/>
</dbReference>
<protein>
    <submittedName>
        <fullName evidence="2">Uncharacterized protein</fullName>
    </submittedName>
</protein>
<dbReference type="Proteomes" id="UP000466388">
    <property type="component" value="Unassembled WGS sequence"/>
</dbReference>
<name>A0A7X2XV62_9LACO</name>
<dbReference type="InterPro" id="IPR046028">
    <property type="entry name" value="DUF5986"/>
</dbReference>
<evidence type="ECO:0000256" key="1">
    <source>
        <dbReference type="SAM" id="MobiDB-lite"/>
    </source>
</evidence>
<dbReference type="Pfam" id="PF19448">
    <property type="entry name" value="DUF5986"/>
    <property type="match status" value="1"/>
</dbReference>
<organism evidence="2 3">
    <name type="scientific">Secundilactobacillus folii</name>
    <dbReference type="NCBI Taxonomy" id="2678357"/>
    <lineage>
        <taxon>Bacteria</taxon>
        <taxon>Bacillati</taxon>
        <taxon>Bacillota</taxon>
        <taxon>Bacilli</taxon>
        <taxon>Lactobacillales</taxon>
        <taxon>Lactobacillaceae</taxon>
        <taxon>Secundilactobacillus</taxon>
    </lineage>
</organism>
<reference evidence="2 3" key="1">
    <citation type="submission" date="2019-11" db="EMBL/GenBank/DDBJ databases">
        <title>Lactobacillus sp. nov. CRM56-3, isolated from fermented tea leaves.</title>
        <authorList>
            <person name="Phuengjayaem S."/>
            <person name="Tanasupawat S."/>
        </authorList>
    </citation>
    <scope>NUCLEOTIDE SEQUENCE [LARGE SCALE GENOMIC DNA]</scope>
    <source>
        <strain evidence="2 3">CRM56-3</strain>
    </source>
</reference>
<gene>
    <name evidence="2" type="ORF">GM612_05955</name>
</gene>
<evidence type="ECO:0000313" key="3">
    <source>
        <dbReference type="Proteomes" id="UP000466388"/>
    </source>
</evidence>
<comment type="caution">
    <text evidence="2">The sequence shown here is derived from an EMBL/GenBank/DDBJ whole genome shotgun (WGS) entry which is preliminary data.</text>
</comment>
<dbReference type="RefSeq" id="WP_155431477.1">
    <property type="nucleotide sequence ID" value="NZ_WNJO01000006.1"/>
</dbReference>